<keyword evidence="1" id="KW-0472">Membrane</keyword>
<dbReference type="Proteomes" id="UP001651880">
    <property type="component" value="Unassembled WGS sequence"/>
</dbReference>
<dbReference type="RefSeq" id="WP_255227171.1">
    <property type="nucleotide sequence ID" value="NZ_JAJEKE010000006.1"/>
</dbReference>
<reference evidence="2 3" key="1">
    <citation type="submission" date="2021-10" db="EMBL/GenBank/DDBJ databases">
        <title>Lutispora strain m25 sp. nov., a thermophilic, non-spore-forming bacterium isolated from a lab-scale methanogenic bioreactor digesting anaerobic sludge.</title>
        <authorList>
            <person name="El Houari A."/>
            <person name="Mcdonald J."/>
        </authorList>
    </citation>
    <scope>NUCLEOTIDE SEQUENCE [LARGE SCALE GENOMIC DNA]</scope>
    <source>
        <strain evidence="3">m25</strain>
    </source>
</reference>
<feature type="transmembrane region" description="Helical" evidence="1">
    <location>
        <begin position="90"/>
        <end position="112"/>
    </location>
</feature>
<evidence type="ECO:0000313" key="2">
    <source>
        <dbReference type="EMBL" id="MCQ1529658.1"/>
    </source>
</evidence>
<sequence>MKNWIDRYLYAVGQKLPKAQREDITKELRSLILDALDEKTTSDRLAKGEAYEEKEEDVLSILESFGPPAEVAAKYKSSGRYLIGPELYDLYRLLLTIVLGAVALGICIATLVSILSTQGHFIELLYKLPMQMISAAISAVGSVTIVFAIIQYFAKEEDIKDMNPNSKWSPKDLEPVPVSYEVIKASEVYAAICFTILGIIIFNRFPHIIAIYYNQGAQTISVPIFSIDTLRLYMPYLNIFWIGNVLLNAYKLRIGKWTNALRFIQIGVDIGSLAIFLMMAGNPGILNPAVKESIMNTDFAPLQRLGDIGTTSFKIFIAIIVLTTVFEVCKHIYYSIKK</sequence>
<comment type="caution">
    <text evidence="2">The sequence shown here is derived from an EMBL/GenBank/DDBJ whole genome shotgun (WGS) entry which is preliminary data.</text>
</comment>
<gene>
    <name evidence="2" type="ORF">LJD61_08835</name>
</gene>
<protein>
    <submittedName>
        <fullName evidence="2">Uncharacterized protein</fullName>
    </submittedName>
</protein>
<keyword evidence="1" id="KW-0812">Transmembrane</keyword>
<feature type="transmembrane region" description="Helical" evidence="1">
    <location>
        <begin position="233"/>
        <end position="250"/>
    </location>
</feature>
<feature type="transmembrane region" description="Helical" evidence="1">
    <location>
        <begin position="132"/>
        <end position="154"/>
    </location>
</feature>
<evidence type="ECO:0000256" key="1">
    <source>
        <dbReference type="SAM" id="Phobius"/>
    </source>
</evidence>
<dbReference type="Pfam" id="PF22564">
    <property type="entry name" value="HAAS"/>
    <property type="match status" value="1"/>
</dbReference>
<name>A0ABT1NEG8_9FIRM</name>
<keyword evidence="3" id="KW-1185">Reference proteome</keyword>
<proteinExistence type="predicted"/>
<keyword evidence="1" id="KW-1133">Transmembrane helix</keyword>
<accession>A0ABT1NEG8</accession>
<organism evidence="2 3">
    <name type="scientific">Lutispora saccharofermentans</name>
    <dbReference type="NCBI Taxonomy" id="3024236"/>
    <lineage>
        <taxon>Bacteria</taxon>
        <taxon>Bacillati</taxon>
        <taxon>Bacillota</taxon>
        <taxon>Clostridia</taxon>
        <taxon>Lutisporales</taxon>
        <taxon>Lutisporaceae</taxon>
        <taxon>Lutispora</taxon>
    </lineage>
</organism>
<feature type="transmembrane region" description="Helical" evidence="1">
    <location>
        <begin position="188"/>
        <end position="213"/>
    </location>
</feature>
<evidence type="ECO:0000313" key="3">
    <source>
        <dbReference type="Proteomes" id="UP001651880"/>
    </source>
</evidence>
<dbReference type="EMBL" id="JAJEKE010000006">
    <property type="protein sequence ID" value="MCQ1529658.1"/>
    <property type="molecule type" value="Genomic_DNA"/>
</dbReference>
<feature type="transmembrane region" description="Helical" evidence="1">
    <location>
        <begin position="315"/>
        <end position="333"/>
    </location>
</feature>
<feature type="transmembrane region" description="Helical" evidence="1">
    <location>
        <begin position="262"/>
        <end position="281"/>
    </location>
</feature>